<sequence length="714" mass="79813">DAEVPQEDCSFSADDLLALTVNFVLEFGLPWKGVEALQRLIMHVLARHDIPATKYRFKKSVGAEIKAARFHFYCGNCMKLLAETTGDLADRNAVRVTCSVCGRHCSGQQMLQDGHFFITLPIVKLLSSLLSENDISSALYQRLDIIKESLPVEKEEMADIIDGSLYRELRQKLASKNDLTLTVNTDGSPVFKSSKFSVWPIQMTVNELPAHIRHKNVLVSALWYGQTHPDMTLLLNTFVEQMDGLSTDGITWTAGNETVHSKVYCFSCCADAPARAAMQHLTQFNGYYGCGWCLHPGASVNGTVKYLVNTVVPDRTAEDTKTTMIEVATTGRPVQGVKGLTPLINLSHFNIIWGFTPDYMHCVLLGVSRQLTENWLSDVGEQHYIGAPETVAAIDGRLCAIKPHCCVPRLPRSVLLRKYWKASEWQQWLLYFALPCLEGILPRQYLKHFALLVKGIALLLQDTVTLVDIAESTNCLVKFVVDMQFLYGEKQMTFNVHQLLHIPQSAVHQGPLWAHSCFAFESNIGQLKRLVTSAKGAPLQIVERLMMASNFRSLKALASPRTLKFLAKAGQSNSKGALLLSRPRAASDQLLRLVQDQVGNIISGPVVEHDRVIVSPGLVLHSEQYSRPNKTNSTALQTYLGTCLKIKHIVSFKDMTGNIRIFVLSNKFLSRRAFSTDHIMTSEDANSQQLVELFTNVTPCNYIEFNGKFFFVRI</sequence>
<protein>
    <submittedName>
        <fullName evidence="1">Putative cr1-8 nvi</fullName>
    </submittedName>
</protein>
<organism evidence="1">
    <name type="scientific">Amblyomma sculptum</name>
    <name type="common">Tick</name>
    <dbReference type="NCBI Taxonomy" id="1581419"/>
    <lineage>
        <taxon>Eukaryota</taxon>
        <taxon>Metazoa</taxon>
        <taxon>Ecdysozoa</taxon>
        <taxon>Arthropoda</taxon>
        <taxon>Chelicerata</taxon>
        <taxon>Arachnida</taxon>
        <taxon>Acari</taxon>
        <taxon>Parasitiformes</taxon>
        <taxon>Ixodida</taxon>
        <taxon>Ixodoidea</taxon>
        <taxon>Ixodidae</taxon>
        <taxon>Amblyomminae</taxon>
        <taxon>Amblyomma</taxon>
    </lineage>
</organism>
<feature type="non-terminal residue" evidence="1">
    <location>
        <position position="1"/>
    </location>
</feature>
<dbReference type="PANTHER" id="PTHR46579:SF1">
    <property type="entry name" value="F5_8 TYPE C DOMAIN-CONTAINING PROTEIN"/>
    <property type="match status" value="1"/>
</dbReference>
<dbReference type="AlphaFoldDB" id="A0A1E1XNM5"/>
<reference evidence="1" key="1">
    <citation type="submission" date="2016-09" db="EMBL/GenBank/DDBJ databases">
        <authorList>
            <person name="Capua I."/>
            <person name="De Benedictis P."/>
            <person name="Joannis T."/>
            <person name="Lombin L.H."/>
            <person name="Cattoli G."/>
        </authorList>
    </citation>
    <scope>NUCLEOTIDE SEQUENCE</scope>
</reference>
<proteinExistence type="evidence at transcript level"/>
<dbReference type="EMBL" id="GFAA01002507">
    <property type="protein sequence ID" value="JAU00928.1"/>
    <property type="molecule type" value="mRNA"/>
</dbReference>
<reference evidence="1" key="2">
    <citation type="journal article" date="2017" name="Front. Cell. Infect. Microbiol.">
        <title>Analysis of the Salivary Gland Transcriptome of Unfed and Partially Fed Amblyomma sculptum Ticks and Descriptive Proteome of the Saliva.</title>
        <authorList>
            <person name="Esteves E."/>
            <person name="Maruyama S.R."/>
            <person name="Kawahara R."/>
            <person name="Fujita A."/>
            <person name="Martins L.A."/>
            <person name="Righi A.A."/>
            <person name="Costa F.B."/>
            <person name="Palmisano G."/>
            <person name="Labruna M.B."/>
            <person name="Sa-Nunes A."/>
            <person name="Ribeiro J.M.C."/>
            <person name="Fogaca A.C."/>
        </authorList>
    </citation>
    <scope>NUCLEOTIDE SEQUENCE</scope>
</reference>
<name>A0A1E1XNM5_AMBSC</name>
<dbReference type="PANTHER" id="PTHR46579">
    <property type="entry name" value="F5/8 TYPE C DOMAIN-CONTAINING PROTEIN-RELATED"/>
    <property type="match status" value="1"/>
</dbReference>
<evidence type="ECO:0000313" key="1">
    <source>
        <dbReference type="EMBL" id="JAU00928.1"/>
    </source>
</evidence>
<accession>A0A1E1XNM5</accession>
<feature type="non-terminal residue" evidence="1">
    <location>
        <position position="714"/>
    </location>
</feature>